<dbReference type="SUPFAM" id="SSF51055">
    <property type="entry name" value="Carbohydrate binding domain"/>
    <property type="match status" value="2"/>
</dbReference>
<keyword evidence="4 9" id="KW-0378">Hydrolase</keyword>
<dbReference type="AlphaFoldDB" id="A0A1Q2M9M7"/>
<dbReference type="GO" id="GO:0000272">
    <property type="term" value="P:polysaccharide catabolic process"/>
    <property type="evidence" value="ECO:0007669"/>
    <property type="project" value="UniProtKB-KW"/>
</dbReference>
<dbReference type="PROSITE" id="PS01095">
    <property type="entry name" value="GH18_1"/>
    <property type="match status" value="1"/>
</dbReference>
<dbReference type="CDD" id="cd06548">
    <property type="entry name" value="GH18_chitinase"/>
    <property type="match status" value="1"/>
</dbReference>
<evidence type="ECO:0000256" key="2">
    <source>
        <dbReference type="ARBA" id="ARBA00009121"/>
    </source>
</evidence>
<evidence type="ECO:0000256" key="8">
    <source>
        <dbReference type="ARBA" id="ARBA00023326"/>
    </source>
</evidence>
<dbReference type="CDD" id="cd12215">
    <property type="entry name" value="ChiC_BD"/>
    <property type="match status" value="1"/>
</dbReference>
<keyword evidence="5" id="KW-0146">Chitin degradation</keyword>
<dbReference type="SUPFAM" id="SSF81296">
    <property type="entry name" value="E set domains"/>
    <property type="match status" value="1"/>
</dbReference>
<dbReference type="Gene3D" id="3.20.20.80">
    <property type="entry name" value="Glycosidases"/>
    <property type="match status" value="1"/>
</dbReference>
<dbReference type="InterPro" id="IPR001579">
    <property type="entry name" value="Glyco_hydro_18_chit_AS"/>
</dbReference>
<dbReference type="eggNOG" id="COG3979">
    <property type="taxonomic scope" value="Bacteria"/>
</dbReference>
<dbReference type="InterPro" id="IPR014756">
    <property type="entry name" value="Ig_E-set"/>
</dbReference>
<accession>A0A1Q2M9M7</accession>
<evidence type="ECO:0000256" key="3">
    <source>
        <dbReference type="ARBA" id="ARBA00012729"/>
    </source>
</evidence>
<dbReference type="Pfam" id="PF02839">
    <property type="entry name" value="CBM_5_12"/>
    <property type="match status" value="1"/>
</dbReference>
<dbReference type="SUPFAM" id="SSF51445">
    <property type="entry name" value="(Trans)glycosidases"/>
    <property type="match status" value="1"/>
</dbReference>
<keyword evidence="8" id="KW-0624">Polysaccharide degradation</keyword>
<dbReference type="InterPro" id="IPR029070">
    <property type="entry name" value="Chitinase_insertion_sf"/>
</dbReference>
<evidence type="ECO:0000313" key="12">
    <source>
        <dbReference type="EMBL" id="AQQ69391.1"/>
    </source>
</evidence>
<dbReference type="InterPro" id="IPR003610">
    <property type="entry name" value="CBM5/12"/>
</dbReference>
<dbReference type="GO" id="GO:0006032">
    <property type="term" value="P:chitin catabolic process"/>
    <property type="evidence" value="ECO:0007669"/>
    <property type="project" value="UniProtKB-KW"/>
</dbReference>
<comment type="catalytic activity">
    <reaction evidence="1">
        <text>Random endo-hydrolysis of N-acetyl-beta-D-glucosaminide (1-&gt;4)-beta-linkages in chitin and chitodextrins.</text>
        <dbReference type="EC" id="3.2.1.14"/>
    </reaction>
</comment>
<dbReference type="CDD" id="cd02848">
    <property type="entry name" value="E_set_Chitinase_N"/>
    <property type="match status" value="1"/>
</dbReference>
<dbReference type="InterPro" id="IPR011583">
    <property type="entry name" value="Chitinase_II/V-like_cat"/>
</dbReference>
<dbReference type="InterPro" id="IPR050314">
    <property type="entry name" value="Glycosyl_Hydrlase_18"/>
</dbReference>
<feature type="region of interest" description="Disordered" evidence="10">
    <location>
        <begin position="903"/>
        <end position="923"/>
    </location>
</feature>
<dbReference type="Pfam" id="PF08329">
    <property type="entry name" value="ChitinaseA_N"/>
    <property type="match status" value="1"/>
</dbReference>
<dbReference type="Gene3D" id="2.10.10.20">
    <property type="entry name" value="Carbohydrate-binding module superfamily 5/12"/>
    <property type="match status" value="2"/>
</dbReference>
<protein>
    <recommendedName>
        <fullName evidence="3">chitinase</fullName>
        <ecNumber evidence="3">3.2.1.14</ecNumber>
    </recommendedName>
</protein>
<dbReference type="SUPFAM" id="SSF54556">
    <property type="entry name" value="Chitinase insertion domain"/>
    <property type="match status" value="1"/>
</dbReference>
<dbReference type="Gene3D" id="3.10.50.10">
    <property type="match status" value="1"/>
</dbReference>
<organism evidence="12 13">
    <name type="scientific">Microbulbifer agarilyticus</name>
    <dbReference type="NCBI Taxonomy" id="260552"/>
    <lineage>
        <taxon>Bacteria</taxon>
        <taxon>Pseudomonadati</taxon>
        <taxon>Pseudomonadota</taxon>
        <taxon>Gammaproteobacteria</taxon>
        <taxon>Cellvibrionales</taxon>
        <taxon>Microbulbiferaceae</taxon>
        <taxon>Microbulbifer</taxon>
    </lineage>
</organism>
<evidence type="ECO:0000313" key="13">
    <source>
        <dbReference type="Proteomes" id="UP000188219"/>
    </source>
</evidence>
<dbReference type="Gene3D" id="2.60.40.10">
    <property type="entry name" value="Immunoglobulins"/>
    <property type="match status" value="4"/>
</dbReference>
<evidence type="ECO:0000256" key="10">
    <source>
        <dbReference type="SAM" id="MobiDB-lite"/>
    </source>
</evidence>
<keyword evidence="13" id="KW-1185">Reference proteome</keyword>
<evidence type="ECO:0000256" key="7">
    <source>
        <dbReference type="ARBA" id="ARBA00023295"/>
    </source>
</evidence>
<evidence type="ECO:0000256" key="6">
    <source>
        <dbReference type="ARBA" id="ARBA00023277"/>
    </source>
</evidence>
<dbReference type="EMBL" id="CP019650">
    <property type="protein sequence ID" value="AQQ69391.1"/>
    <property type="molecule type" value="Genomic_DNA"/>
</dbReference>
<dbReference type="SMART" id="SM00089">
    <property type="entry name" value="PKD"/>
    <property type="match status" value="4"/>
</dbReference>
<dbReference type="Proteomes" id="UP000188219">
    <property type="component" value="Chromosome"/>
</dbReference>
<proteinExistence type="inferred from homology"/>
<dbReference type="Pfam" id="PF00704">
    <property type="entry name" value="Glyco_hydro_18"/>
    <property type="match status" value="1"/>
</dbReference>
<dbReference type="GO" id="GO:0005576">
    <property type="term" value="C:extracellular region"/>
    <property type="evidence" value="ECO:0007669"/>
    <property type="project" value="InterPro"/>
</dbReference>
<dbReference type="PANTHER" id="PTHR11177">
    <property type="entry name" value="CHITINASE"/>
    <property type="match status" value="1"/>
</dbReference>
<dbReference type="GO" id="GO:0030246">
    <property type="term" value="F:carbohydrate binding"/>
    <property type="evidence" value="ECO:0007669"/>
    <property type="project" value="InterPro"/>
</dbReference>
<dbReference type="InterPro" id="IPR022409">
    <property type="entry name" value="PKD/Chitinase_dom"/>
</dbReference>
<sequence>METSFAIIEVDEAATAYEQLVTINDYAEVPVAWSKWSGDPATTAQYLLNGQVVLEQNVGGGATQTGTATLQVAEGGQYSLQVALCNDDGCSTSAATDIVVADTDGSHLDPITVTAGENNKPYTNSTNSVVGTYFVEWGVYGRKFSVDMMPSYNLTHLIYGFIPICGGDGINDSLKEIEGSFQALQRSCSGREDFKVSLHDPFAALQKSQADQTFSDPYKGNFGQLMALKQAYPDLKILPSIGGWTLSDPFYFFSDAAKRKTFVDSVEEFIRTWKFFDGVDIDWEYPGGQGANPTLGDPAIDGETYRLLMRDLRAMLDNLEQETGRTYELTSAIGAGSDKIEDVDYLDVQQYMDYFFVMTYDFYGGWSNEVLGHQAALYAPAWKPDTDYTTHNGIQNLLGLGVDPGKLVVGAAMYGRGWKGVSGWTGNDHMTGTATGMVNGTWEDGVVDYRDIVSRIATGEWEEYYDSTAEAPYIFKPSTGDLITYDDHRSVMAKGAYVQSNNLAGLFSWEIDADNGDIMNAMHESLGHGDGFGNRAPVARAGGDQSVDSGASVSLDGSTSSDLDNDPLTYSWVQVSGTSVTLQNASSASASFTAPAVSADEELVFSLTVSDGEASDSDQVSVTVVADQPNQAPSADAGADQMVTTPATVTLNGSASSDPDGDALTYSWVQVAGSSVTLSDASSATPSFSAAEVSAEQELVFELNVNDGSLSDATPDQVSIFLLPADANTPPQVSAPAQVTIQEGASDSITATGTDADGDALTYTWSGMVSGSGDTISITAPQVEADTNFTLTVTVSDGIASASADVTVTVTNVIVDGGCSSTDPNAGNVPAWQSGSTYLGGDQVSHEQLVWQAKYWTQQEPGFSSADWQLVSDIEVPWNASTAYNGGDEVNHEGKRYRAKWWTQGQNPSSSSDWEEIGDASCN</sequence>
<comment type="similarity">
    <text evidence="2">Belongs to the glycosyl hydrolase 18 family. Chitinase class II subfamily.</text>
</comment>
<dbReference type="SMART" id="SM00495">
    <property type="entry name" value="ChtBD3"/>
    <property type="match status" value="2"/>
</dbReference>
<evidence type="ECO:0000256" key="4">
    <source>
        <dbReference type="ARBA" id="ARBA00022801"/>
    </source>
</evidence>
<evidence type="ECO:0000256" key="5">
    <source>
        <dbReference type="ARBA" id="ARBA00023024"/>
    </source>
</evidence>
<name>A0A1Q2M9M7_9GAMM</name>
<feature type="compositionally biased region" description="Polar residues" evidence="10">
    <location>
        <begin position="546"/>
        <end position="560"/>
    </location>
</feature>
<dbReference type="STRING" id="260552.Mag101_05070"/>
<dbReference type="eggNOG" id="COG3325">
    <property type="taxonomic scope" value="Bacteria"/>
</dbReference>
<dbReference type="GO" id="GO:0008843">
    <property type="term" value="F:endochitinase activity"/>
    <property type="evidence" value="ECO:0007669"/>
    <property type="project" value="UniProtKB-EC"/>
</dbReference>
<dbReference type="PROSITE" id="PS51910">
    <property type="entry name" value="GH18_2"/>
    <property type="match status" value="1"/>
</dbReference>
<dbReference type="Pfam" id="PF22352">
    <property type="entry name" value="K319L-like_PKD"/>
    <property type="match status" value="2"/>
</dbReference>
<keyword evidence="6" id="KW-0119">Carbohydrate metabolism</keyword>
<dbReference type="EC" id="3.2.1.14" evidence="3"/>
<dbReference type="PANTHER" id="PTHR11177:SF317">
    <property type="entry name" value="CHITINASE 12-RELATED"/>
    <property type="match status" value="1"/>
</dbReference>
<dbReference type="InterPro" id="IPR001223">
    <property type="entry name" value="Glyco_hydro18_cat"/>
</dbReference>
<dbReference type="InterPro" id="IPR036573">
    <property type="entry name" value="CBM_sf_5/12"/>
</dbReference>
<dbReference type="SMART" id="SM00636">
    <property type="entry name" value="Glyco_18"/>
    <property type="match status" value="1"/>
</dbReference>
<evidence type="ECO:0000256" key="1">
    <source>
        <dbReference type="ARBA" id="ARBA00000822"/>
    </source>
</evidence>
<keyword evidence="7 9" id="KW-0326">Glycosidase</keyword>
<feature type="compositionally biased region" description="Acidic residues" evidence="10">
    <location>
        <begin position="913"/>
        <end position="923"/>
    </location>
</feature>
<reference evidence="12" key="1">
    <citation type="submission" date="2017-02" db="EMBL/GenBank/DDBJ databases">
        <title>Genome of Microbulbifer agarilyticus GP101.</title>
        <authorList>
            <person name="Jung J."/>
            <person name="Bae S.S."/>
            <person name="Baek K."/>
        </authorList>
    </citation>
    <scope>NUCLEOTIDE SEQUENCE [LARGE SCALE GENOMIC DNA]</scope>
    <source>
        <strain evidence="12">GP101</strain>
    </source>
</reference>
<dbReference type="InterPro" id="IPR013783">
    <property type="entry name" value="Ig-like_fold"/>
</dbReference>
<dbReference type="OrthoDB" id="9775889at2"/>
<dbReference type="InterPro" id="IPR013540">
    <property type="entry name" value="ChitinaseA_N"/>
</dbReference>
<gene>
    <name evidence="12" type="ORF">Mag101_05070</name>
</gene>
<dbReference type="GO" id="GO:0008061">
    <property type="term" value="F:chitin binding"/>
    <property type="evidence" value="ECO:0007669"/>
    <property type="project" value="InterPro"/>
</dbReference>
<dbReference type="KEGG" id="maga:Mag101_05070"/>
<dbReference type="CDD" id="cd12204">
    <property type="entry name" value="CBD_like"/>
    <property type="match status" value="1"/>
</dbReference>
<feature type="domain" description="GH18" evidence="11">
    <location>
        <begin position="128"/>
        <end position="529"/>
    </location>
</feature>
<feature type="compositionally biased region" description="Polar residues" evidence="10">
    <location>
        <begin position="903"/>
        <end position="912"/>
    </location>
</feature>
<evidence type="ECO:0000256" key="9">
    <source>
        <dbReference type="RuleBase" id="RU000489"/>
    </source>
</evidence>
<feature type="region of interest" description="Disordered" evidence="10">
    <location>
        <begin position="533"/>
        <end position="560"/>
    </location>
</feature>
<dbReference type="InterPro" id="IPR017853">
    <property type="entry name" value="GH"/>
</dbReference>
<evidence type="ECO:0000259" key="11">
    <source>
        <dbReference type="PROSITE" id="PS51910"/>
    </source>
</evidence>